<evidence type="ECO:0000313" key="2">
    <source>
        <dbReference type="EMBL" id="TPN87280.1"/>
    </source>
</evidence>
<sequence>MNCKKRIVSFVFLLLATFSIHANVYLRYYNKDSKTHKFEVKIAGSTKTVEFGSSRTSSVTIQGGSEKAEIKTDCGWITLSDDDKIEIKDGCITIK</sequence>
<evidence type="ECO:0000256" key="1">
    <source>
        <dbReference type="SAM" id="SignalP"/>
    </source>
</evidence>
<dbReference type="EMBL" id="VFWZ01000002">
    <property type="protein sequence ID" value="TPN87280.1"/>
    <property type="molecule type" value="Genomic_DNA"/>
</dbReference>
<dbReference type="RefSeq" id="WP_140591874.1">
    <property type="nucleotide sequence ID" value="NZ_VFWZ01000002.1"/>
</dbReference>
<keyword evidence="3" id="KW-1185">Reference proteome</keyword>
<dbReference type="OrthoDB" id="5383247at2"/>
<organism evidence="2 3">
    <name type="scientific">Aquimarina algicola</name>
    <dbReference type="NCBI Taxonomy" id="2589995"/>
    <lineage>
        <taxon>Bacteria</taxon>
        <taxon>Pseudomonadati</taxon>
        <taxon>Bacteroidota</taxon>
        <taxon>Flavobacteriia</taxon>
        <taxon>Flavobacteriales</taxon>
        <taxon>Flavobacteriaceae</taxon>
        <taxon>Aquimarina</taxon>
    </lineage>
</organism>
<keyword evidence="1" id="KW-0732">Signal</keyword>
<name>A0A504JLA2_9FLAO</name>
<protein>
    <submittedName>
        <fullName evidence="2">Uncharacterized protein</fullName>
    </submittedName>
</protein>
<dbReference type="Proteomes" id="UP000315540">
    <property type="component" value="Unassembled WGS sequence"/>
</dbReference>
<reference evidence="2 3" key="1">
    <citation type="submission" date="2019-06" db="EMBL/GenBank/DDBJ databases">
        <authorList>
            <person name="Meng X."/>
        </authorList>
    </citation>
    <scope>NUCLEOTIDE SEQUENCE [LARGE SCALE GENOMIC DNA]</scope>
    <source>
        <strain evidence="2 3">M625</strain>
    </source>
</reference>
<proteinExistence type="predicted"/>
<gene>
    <name evidence="2" type="ORF">FHK87_06750</name>
</gene>
<accession>A0A504JLA2</accession>
<feature type="signal peptide" evidence="1">
    <location>
        <begin position="1"/>
        <end position="22"/>
    </location>
</feature>
<evidence type="ECO:0000313" key="3">
    <source>
        <dbReference type="Proteomes" id="UP000315540"/>
    </source>
</evidence>
<comment type="caution">
    <text evidence="2">The sequence shown here is derived from an EMBL/GenBank/DDBJ whole genome shotgun (WGS) entry which is preliminary data.</text>
</comment>
<dbReference type="AlphaFoldDB" id="A0A504JLA2"/>
<feature type="chain" id="PRO_5021272744" evidence="1">
    <location>
        <begin position="23"/>
        <end position="95"/>
    </location>
</feature>